<proteinExistence type="predicted"/>
<dbReference type="RefSeq" id="WP_047873443.1">
    <property type="nucleotide sequence ID" value="NZ_BMYC01000001.1"/>
</dbReference>
<evidence type="ECO:0000313" key="3">
    <source>
        <dbReference type="Proteomes" id="UP000036426"/>
    </source>
</evidence>
<accession>A0A0J1GRC5</accession>
<feature type="compositionally biased region" description="Low complexity" evidence="1">
    <location>
        <begin position="125"/>
        <end position="134"/>
    </location>
</feature>
<dbReference type="Proteomes" id="UP000036426">
    <property type="component" value="Unassembled WGS sequence"/>
</dbReference>
<dbReference type="EMBL" id="LDOV01000010">
    <property type="protein sequence ID" value="KLV01989.1"/>
    <property type="molecule type" value="Genomic_DNA"/>
</dbReference>
<comment type="caution">
    <text evidence="2">The sequence shown here is derived from an EMBL/GenBank/DDBJ whole genome shotgun (WGS) entry which is preliminary data.</text>
</comment>
<evidence type="ECO:0000313" key="2">
    <source>
        <dbReference type="EMBL" id="KLV01989.1"/>
    </source>
</evidence>
<feature type="region of interest" description="Disordered" evidence="1">
    <location>
        <begin position="74"/>
        <end position="147"/>
    </location>
</feature>
<dbReference type="PATRIC" id="fig|754436.4.peg.1341"/>
<protein>
    <submittedName>
        <fullName evidence="2">Uncharacterized protein</fullName>
    </submittedName>
</protein>
<dbReference type="AlphaFoldDB" id="A0A0J1GRC5"/>
<gene>
    <name evidence="2" type="ORF">ABT58_06280</name>
</gene>
<evidence type="ECO:0000256" key="1">
    <source>
        <dbReference type="SAM" id="MobiDB-lite"/>
    </source>
</evidence>
<reference evidence="2 3" key="1">
    <citation type="submission" date="2015-05" db="EMBL/GenBank/DDBJ databases">
        <title>Photobacterium galathea sp. nov.</title>
        <authorList>
            <person name="Machado H."/>
            <person name="Gram L."/>
        </authorList>
    </citation>
    <scope>NUCLEOTIDE SEQUENCE [LARGE SCALE GENOMIC DNA]</scope>
    <source>
        <strain evidence="2 3">DSM 25995</strain>
    </source>
</reference>
<sequence length="169" mass="18370">MGDVMPVRNSTNPVEGINRCECGQVRTIHRARGKRSKFLYSICDDCGTNQQTGAFWQNRFKAHFPTIEALAESEQASNTVVCEPKTDTEQVANIEPKEPESLTQETPETLPNTGHQGGDSEATRTETATGTSRTKPSEPTKSEEKPSTWKAIVAGIFIGALTGGAIARF</sequence>
<name>A0A0J1GRC5_9GAMM</name>
<feature type="compositionally biased region" description="Polar residues" evidence="1">
    <location>
        <begin position="101"/>
        <end position="114"/>
    </location>
</feature>
<dbReference type="OrthoDB" id="6307645at2"/>
<feature type="compositionally biased region" description="Basic and acidic residues" evidence="1">
    <location>
        <begin position="135"/>
        <end position="147"/>
    </location>
</feature>
<keyword evidence="3" id="KW-1185">Reference proteome</keyword>
<organism evidence="2 3">
    <name type="scientific">Photobacterium aphoticum</name>
    <dbReference type="NCBI Taxonomy" id="754436"/>
    <lineage>
        <taxon>Bacteria</taxon>
        <taxon>Pseudomonadati</taxon>
        <taxon>Pseudomonadota</taxon>
        <taxon>Gammaproteobacteria</taxon>
        <taxon>Vibrionales</taxon>
        <taxon>Vibrionaceae</taxon>
        <taxon>Photobacterium</taxon>
    </lineage>
</organism>